<dbReference type="Pfam" id="PF00725">
    <property type="entry name" value="3HCDH"/>
    <property type="match status" value="1"/>
</dbReference>
<dbReference type="InterPro" id="IPR008927">
    <property type="entry name" value="6-PGluconate_DH-like_C_sf"/>
</dbReference>
<keyword evidence="3" id="KW-0560">Oxidoreductase</keyword>
<feature type="site" description="Important for catalytic activity" evidence="5">
    <location>
        <position position="141"/>
    </location>
</feature>
<feature type="domain" description="3-hydroxyacyl-CoA dehydrogenase C-terminal" evidence="7">
    <location>
        <begin position="187"/>
        <end position="285"/>
    </location>
</feature>
<evidence type="ECO:0000259" key="7">
    <source>
        <dbReference type="Pfam" id="PF00725"/>
    </source>
</evidence>
<feature type="binding site" evidence="6">
    <location>
        <position position="277"/>
    </location>
    <ligand>
        <name>NAD(+)</name>
        <dbReference type="ChEBI" id="CHEBI:57540"/>
    </ligand>
</feature>
<dbReference type="InterPro" id="IPR006176">
    <property type="entry name" value="3-OHacyl-CoA_DH_NAD-bd"/>
</dbReference>
<dbReference type="PIRSF" id="PIRSF000105">
    <property type="entry name" value="HCDH"/>
    <property type="match status" value="1"/>
</dbReference>
<dbReference type="SUPFAM" id="SSF51735">
    <property type="entry name" value="NAD(P)-binding Rossmann-fold domains"/>
    <property type="match status" value="1"/>
</dbReference>
<accession>A0A8J7W5G6</accession>
<dbReference type="GO" id="GO:0006631">
    <property type="term" value="P:fatty acid metabolic process"/>
    <property type="evidence" value="ECO:0007669"/>
    <property type="project" value="InterPro"/>
</dbReference>
<evidence type="ECO:0000259" key="8">
    <source>
        <dbReference type="Pfam" id="PF02737"/>
    </source>
</evidence>
<dbReference type="Pfam" id="PF02737">
    <property type="entry name" value="3HCDH_N"/>
    <property type="match status" value="1"/>
</dbReference>
<feature type="binding site" evidence="6">
    <location>
        <position position="93"/>
    </location>
    <ligand>
        <name>NAD(+)</name>
        <dbReference type="ChEBI" id="CHEBI:57540"/>
    </ligand>
</feature>
<dbReference type="AlphaFoldDB" id="A0A8J7W5G6"/>
<evidence type="ECO:0000256" key="6">
    <source>
        <dbReference type="PIRSR" id="PIRSR000105-2"/>
    </source>
</evidence>
<keyword evidence="10" id="KW-1185">Reference proteome</keyword>
<reference evidence="9" key="1">
    <citation type="submission" date="2021-04" db="EMBL/GenBank/DDBJ databases">
        <title>Sinoanaerobacter chloroacetimidivorans sp. nov., an obligate anaerobic bacterium isolated from anaerobic sludge.</title>
        <authorList>
            <person name="Bao Y."/>
        </authorList>
    </citation>
    <scope>NUCLEOTIDE SEQUENCE</scope>
    <source>
        <strain evidence="9">BAD-6</strain>
    </source>
</reference>
<gene>
    <name evidence="9" type="ORF">KCX82_22380</name>
</gene>
<comment type="similarity">
    <text evidence="2">Belongs to the 3-hydroxyacyl-CoA dehydrogenase family.</text>
</comment>
<evidence type="ECO:0000256" key="1">
    <source>
        <dbReference type="ARBA" id="ARBA00005086"/>
    </source>
</evidence>
<evidence type="ECO:0000256" key="3">
    <source>
        <dbReference type="ARBA" id="ARBA00023002"/>
    </source>
</evidence>
<sequence>MREIKKIVIAGAGTMGASMGQTFAKFGYQVVLYDLFPEALVKAKKLIAINQETEVSERILSREDSEELLDRIDYSADIHCFEEADFVVEAILERIEVKHKFWAEVSGLVGEDVVLATNTSGLSITKIAEVVFNPGRFLGMHWINPPHIIPLIEVIKGEHTTDESAEIVRDLALKVKKKPVIVKDAPGFVLNRIQLAILRECLHIQERGIASIEAIDDVMKYGLGLRYACLGPFEVSDLGGLDVFSNIASYLFADLSNADASFGLLKECVDENRLGVKSGAGFYDYSNGKDEEVIKYRDQMYTKLVKCLYE</sequence>
<feature type="binding site" evidence="6">
    <location>
        <position position="120"/>
    </location>
    <ligand>
        <name>NAD(+)</name>
        <dbReference type="ChEBI" id="CHEBI:57540"/>
    </ligand>
</feature>
<dbReference type="FunFam" id="3.40.50.720:FF:000009">
    <property type="entry name" value="Fatty oxidation complex, alpha subunit"/>
    <property type="match status" value="1"/>
</dbReference>
<dbReference type="PANTHER" id="PTHR48075:SF5">
    <property type="entry name" value="3-HYDROXYBUTYRYL-COA DEHYDROGENASE"/>
    <property type="match status" value="1"/>
</dbReference>
<evidence type="ECO:0000256" key="2">
    <source>
        <dbReference type="ARBA" id="ARBA00009463"/>
    </source>
</evidence>
<dbReference type="EMBL" id="JAGSND010000038">
    <property type="protein sequence ID" value="MBR0600621.1"/>
    <property type="molecule type" value="Genomic_DNA"/>
</dbReference>
<dbReference type="Proteomes" id="UP000675664">
    <property type="component" value="Unassembled WGS sequence"/>
</dbReference>
<evidence type="ECO:0000256" key="4">
    <source>
        <dbReference type="ARBA" id="ARBA00067747"/>
    </source>
</evidence>
<feature type="domain" description="3-hydroxyacyl-CoA dehydrogenase NAD binding" evidence="8">
    <location>
        <begin position="6"/>
        <end position="184"/>
    </location>
</feature>
<comment type="pathway">
    <text evidence="1">Lipid metabolism; butanoate metabolism.</text>
</comment>
<evidence type="ECO:0000313" key="10">
    <source>
        <dbReference type="Proteomes" id="UP000675664"/>
    </source>
</evidence>
<proteinExistence type="inferred from homology"/>
<comment type="caution">
    <text evidence="9">The sequence shown here is derived from an EMBL/GenBank/DDBJ whole genome shotgun (WGS) entry which is preliminary data.</text>
</comment>
<protein>
    <recommendedName>
        <fullName evidence="4">3-hydroxybutyryl-CoA dehydrogenase</fullName>
    </recommendedName>
</protein>
<dbReference type="GO" id="GO:0070403">
    <property type="term" value="F:NAD+ binding"/>
    <property type="evidence" value="ECO:0007669"/>
    <property type="project" value="InterPro"/>
</dbReference>
<feature type="binding site" evidence="6">
    <location>
        <position position="98"/>
    </location>
    <ligand>
        <name>NAD(+)</name>
        <dbReference type="ChEBI" id="CHEBI:57540"/>
    </ligand>
</feature>
<dbReference type="InterPro" id="IPR006108">
    <property type="entry name" value="3HC_DH_C"/>
</dbReference>
<dbReference type="InterPro" id="IPR013328">
    <property type="entry name" value="6PGD_dom2"/>
</dbReference>
<dbReference type="Gene3D" id="3.40.50.720">
    <property type="entry name" value="NAD(P)-binding Rossmann-like Domain"/>
    <property type="match status" value="1"/>
</dbReference>
<name>A0A8J7W5G6_9FIRM</name>
<dbReference type="SUPFAM" id="SSF48179">
    <property type="entry name" value="6-phosphogluconate dehydrogenase C-terminal domain-like"/>
    <property type="match status" value="1"/>
</dbReference>
<dbReference type="GO" id="GO:0016616">
    <property type="term" value="F:oxidoreductase activity, acting on the CH-OH group of donors, NAD or NADP as acceptor"/>
    <property type="evidence" value="ECO:0007669"/>
    <property type="project" value="InterPro"/>
</dbReference>
<feature type="binding site" evidence="6">
    <location>
        <position position="144"/>
    </location>
    <ligand>
        <name>NAD(+)</name>
        <dbReference type="ChEBI" id="CHEBI:57540"/>
    </ligand>
</feature>
<evidence type="ECO:0000313" key="9">
    <source>
        <dbReference type="EMBL" id="MBR0600621.1"/>
    </source>
</evidence>
<dbReference type="RefSeq" id="WP_227020703.1">
    <property type="nucleotide sequence ID" value="NZ_JAGSND010000038.1"/>
</dbReference>
<dbReference type="PANTHER" id="PTHR48075">
    <property type="entry name" value="3-HYDROXYACYL-COA DEHYDROGENASE FAMILY PROTEIN"/>
    <property type="match status" value="1"/>
</dbReference>
<evidence type="ECO:0000256" key="5">
    <source>
        <dbReference type="PIRSR" id="PIRSR000105-1"/>
    </source>
</evidence>
<dbReference type="InterPro" id="IPR022694">
    <property type="entry name" value="3-OHacyl-CoA_DH"/>
</dbReference>
<feature type="binding site" evidence="6">
    <location>
        <position position="34"/>
    </location>
    <ligand>
        <name>NAD(+)</name>
        <dbReference type="ChEBI" id="CHEBI:57540"/>
    </ligand>
</feature>
<feature type="binding site" evidence="6">
    <location>
        <begin position="11"/>
        <end position="16"/>
    </location>
    <ligand>
        <name>NAD(+)</name>
        <dbReference type="ChEBI" id="CHEBI:57540"/>
    </ligand>
</feature>
<reference evidence="9" key="2">
    <citation type="submission" date="2021-04" db="EMBL/GenBank/DDBJ databases">
        <authorList>
            <person name="Liu J."/>
        </authorList>
    </citation>
    <scope>NUCLEOTIDE SEQUENCE</scope>
    <source>
        <strain evidence="9">BAD-6</strain>
    </source>
</reference>
<keyword evidence="6" id="KW-0520">NAD</keyword>
<dbReference type="Gene3D" id="1.10.1040.10">
    <property type="entry name" value="N-(1-d-carboxylethyl)-l-norvaline Dehydrogenase, domain 2"/>
    <property type="match status" value="1"/>
</dbReference>
<dbReference type="InterPro" id="IPR036291">
    <property type="entry name" value="NAD(P)-bd_dom_sf"/>
</dbReference>
<organism evidence="9 10">
    <name type="scientific">Sinanaerobacter chloroacetimidivorans</name>
    <dbReference type="NCBI Taxonomy" id="2818044"/>
    <lineage>
        <taxon>Bacteria</taxon>
        <taxon>Bacillati</taxon>
        <taxon>Bacillota</taxon>
        <taxon>Clostridia</taxon>
        <taxon>Peptostreptococcales</taxon>
        <taxon>Anaerovoracaceae</taxon>
        <taxon>Sinanaerobacter</taxon>
    </lineage>
</organism>